<dbReference type="EMBL" id="LN731373">
    <property type="protein sequence ID" value="CEP14560.1"/>
    <property type="molecule type" value="Genomic_DNA"/>
</dbReference>
<dbReference type="STRING" id="35722.A0A0B7NGT5"/>
<organism evidence="2 3">
    <name type="scientific">Parasitella parasitica</name>
    <dbReference type="NCBI Taxonomy" id="35722"/>
    <lineage>
        <taxon>Eukaryota</taxon>
        <taxon>Fungi</taxon>
        <taxon>Fungi incertae sedis</taxon>
        <taxon>Mucoromycota</taxon>
        <taxon>Mucoromycotina</taxon>
        <taxon>Mucoromycetes</taxon>
        <taxon>Mucorales</taxon>
        <taxon>Mucorineae</taxon>
        <taxon>Mucoraceae</taxon>
        <taxon>Parasitella</taxon>
    </lineage>
</organism>
<feature type="compositionally biased region" description="Polar residues" evidence="1">
    <location>
        <begin position="132"/>
        <end position="144"/>
    </location>
</feature>
<feature type="compositionally biased region" description="Low complexity" evidence="1">
    <location>
        <begin position="108"/>
        <end position="119"/>
    </location>
</feature>
<evidence type="ECO:0000256" key="1">
    <source>
        <dbReference type="SAM" id="MobiDB-lite"/>
    </source>
</evidence>
<evidence type="ECO:0000313" key="2">
    <source>
        <dbReference type="EMBL" id="CEP14560.1"/>
    </source>
</evidence>
<proteinExistence type="predicted"/>
<keyword evidence="3" id="KW-1185">Reference proteome</keyword>
<sequence>MMQDIAGCDYYNDLSQAQLIELVVSLQEQNLTLTRLLERATTAASVVAPTRLNIQPNFNFTTRSKSGTSASRYAPSNKEFPPLQSAGSKPGSSATTVPKKTGQDKTRSNNTKSSKKPSTPADPEKAKKSALQLFSNEPKTSMDTEQTEIPVGYTCVYLPINRKTKHSDLREKLRILKINLNRIFAIQRPAKNIVSLLVHTGYAEEIYNICTTEGISPITDFDPIAGSNLGDPKLIKTFFRPATNTTMQIFVVASHRIK</sequence>
<accession>A0A0B7NGT5</accession>
<gene>
    <name evidence="2" type="primary">PARPA_08745.1 scaffold 34017</name>
</gene>
<evidence type="ECO:0000313" key="3">
    <source>
        <dbReference type="Proteomes" id="UP000054107"/>
    </source>
</evidence>
<name>A0A0B7NGT5_9FUNG</name>
<dbReference type="AlphaFoldDB" id="A0A0B7NGT5"/>
<feature type="compositionally biased region" description="Polar residues" evidence="1">
    <location>
        <begin position="57"/>
        <end position="71"/>
    </location>
</feature>
<reference evidence="2 3" key="1">
    <citation type="submission" date="2014-09" db="EMBL/GenBank/DDBJ databases">
        <authorList>
            <person name="Ellenberger Sabrina"/>
        </authorList>
    </citation>
    <scope>NUCLEOTIDE SEQUENCE [LARGE SCALE GENOMIC DNA]</scope>
    <source>
        <strain evidence="2 3">CBS 412.66</strain>
    </source>
</reference>
<feature type="compositionally biased region" description="Polar residues" evidence="1">
    <location>
        <begin position="85"/>
        <end position="98"/>
    </location>
</feature>
<dbReference type="Proteomes" id="UP000054107">
    <property type="component" value="Unassembled WGS sequence"/>
</dbReference>
<dbReference type="OrthoDB" id="2285320at2759"/>
<feature type="region of interest" description="Disordered" evidence="1">
    <location>
        <begin position="57"/>
        <end position="145"/>
    </location>
</feature>
<protein>
    <submittedName>
        <fullName evidence="2">Uncharacterized protein</fullName>
    </submittedName>
</protein>